<evidence type="ECO:0000313" key="3">
    <source>
        <dbReference type="EMBL" id="KFW01174.1"/>
    </source>
</evidence>
<keyword evidence="2" id="KW-0732">Signal</keyword>
<gene>
    <name evidence="3" type="ORF">N326_06393</name>
</gene>
<dbReference type="GO" id="GO:0032456">
    <property type="term" value="P:endocytic recycling"/>
    <property type="evidence" value="ECO:0007669"/>
    <property type="project" value="TreeGrafter"/>
</dbReference>
<dbReference type="PANTHER" id="PTHR15726">
    <property type="entry name" value="RAB11-FAMILY INTERACTING PROTEIN"/>
    <property type="match status" value="1"/>
</dbReference>
<dbReference type="PANTHER" id="PTHR15726:SF6">
    <property type="entry name" value="RAB11 FAMILY-INTERACTING PROTEIN 3"/>
    <property type="match status" value="1"/>
</dbReference>
<dbReference type="GO" id="GO:0055038">
    <property type="term" value="C:recycling endosome membrane"/>
    <property type="evidence" value="ECO:0007669"/>
    <property type="project" value="TreeGrafter"/>
</dbReference>
<feature type="chain" id="PRO_5001887552" evidence="2">
    <location>
        <begin position="26"/>
        <end position="84"/>
    </location>
</feature>
<dbReference type="GO" id="GO:0030496">
    <property type="term" value="C:midbody"/>
    <property type="evidence" value="ECO:0007669"/>
    <property type="project" value="TreeGrafter"/>
</dbReference>
<evidence type="ECO:0000256" key="2">
    <source>
        <dbReference type="SAM" id="SignalP"/>
    </source>
</evidence>
<name>A0A093IQX7_EURHL</name>
<keyword evidence="4" id="KW-1185">Reference proteome</keyword>
<sequence length="84" mass="9594">MFALMCVLLWVGVVCLCRQLHQTSALSVGVMEGSYRDTLECTEEDITDKVVFLEKRVTELEKDTAANGEQHSRLKQENLQLVHR</sequence>
<dbReference type="AlphaFoldDB" id="A0A093IQX7"/>
<evidence type="ECO:0000256" key="1">
    <source>
        <dbReference type="SAM" id="MobiDB-lite"/>
    </source>
</evidence>
<dbReference type="Proteomes" id="UP000054232">
    <property type="component" value="Unassembled WGS sequence"/>
</dbReference>
<feature type="compositionally biased region" description="Basic and acidic residues" evidence="1">
    <location>
        <begin position="64"/>
        <end position="76"/>
    </location>
</feature>
<dbReference type="GO" id="GO:0032465">
    <property type="term" value="P:regulation of cytokinesis"/>
    <property type="evidence" value="ECO:0007669"/>
    <property type="project" value="TreeGrafter"/>
</dbReference>
<evidence type="ECO:0000313" key="4">
    <source>
        <dbReference type="Proteomes" id="UP000054232"/>
    </source>
</evidence>
<organism evidence="3 4">
    <name type="scientific">Eurypyga helias</name>
    <name type="common">Sunbittern</name>
    <name type="synonym">Ardea helias</name>
    <dbReference type="NCBI Taxonomy" id="54383"/>
    <lineage>
        <taxon>Eukaryota</taxon>
        <taxon>Metazoa</taxon>
        <taxon>Chordata</taxon>
        <taxon>Craniata</taxon>
        <taxon>Vertebrata</taxon>
        <taxon>Euteleostomi</taxon>
        <taxon>Archelosauria</taxon>
        <taxon>Archosauria</taxon>
        <taxon>Dinosauria</taxon>
        <taxon>Saurischia</taxon>
        <taxon>Theropoda</taxon>
        <taxon>Coelurosauria</taxon>
        <taxon>Aves</taxon>
        <taxon>Neognathae</taxon>
        <taxon>Neoaves</taxon>
        <taxon>Phaethontimorphae</taxon>
        <taxon>Eurypygiformes</taxon>
        <taxon>Eurypygidae</taxon>
        <taxon>Eurypyga</taxon>
    </lineage>
</organism>
<dbReference type="GO" id="GO:0030139">
    <property type="term" value="C:endocytic vesicle"/>
    <property type="evidence" value="ECO:0007669"/>
    <property type="project" value="TreeGrafter"/>
</dbReference>
<dbReference type="GO" id="GO:0032154">
    <property type="term" value="C:cleavage furrow"/>
    <property type="evidence" value="ECO:0007669"/>
    <property type="project" value="TreeGrafter"/>
</dbReference>
<feature type="signal peptide" evidence="2">
    <location>
        <begin position="1"/>
        <end position="25"/>
    </location>
</feature>
<feature type="region of interest" description="Disordered" evidence="1">
    <location>
        <begin position="64"/>
        <end position="84"/>
    </location>
</feature>
<proteinExistence type="predicted"/>
<dbReference type="InterPro" id="IPR051977">
    <property type="entry name" value="Rab11-interacting_regulator"/>
</dbReference>
<protein>
    <submittedName>
        <fullName evidence="3">Rab11 family-interacting protein 3</fullName>
    </submittedName>
</protein>
<reference evidence="3 4" key="1">
    <citation type="submission" date="2014-04" db="EMBL/GenBank/DDBJ databases">
        <title>Genome evolution of avian class.</title>
        <authorList>
            <person name="Zhang G."/>
            <person name="Li C."/>
        </authorList>
    </citation>
    <scope>NUCLEOTIDE SEQUENCE [LARGE SCALE GENOMIC DNA]</scope>
    <source>
        <strain evidence="3">BGI_N326</strain>
    </source>
</reference>
<accession>A0A093IQX7</accession>
<dbReference type="EMBL" id="KK560778">
    <property type="protein sequence ID" value="KFW01174.1"/>
    <property type="molecule type" value="Genomic_DNA"/>
</dbReference>